<evidence type="ECO:0000313" key="2">
    <source>
        <dbReference type="EMBL" id="MBD1394842.1"/>
    </source>
</evidence>
<feature type="signal peptide" evidence="1">
    <location>
        <begin position="1"/>
        <end position="25"/>
    </location>
</feature>
<evidence type="ECO:0000313" key="3">
    <source>
        <dbReference type="Proteomes" id="UP000619078"/>
    </source>
</evidence>
<evidence type="ECO:0008006" key="4">
    <source>
        <dbReference type="Google" id="ProtNLM"/>
    </source>
</evidence>
<dbReference type="Proteomes" id="UP000619078">
    <property type="component" value="Unassembled WGS sequence"/>
</dbReference>
<keyword evidence="3" id="KW-1185">Reference proteome</keyword>
<dbReference type="AlphaFoldDB" id="A0A926S3E2"/>
<organism evidence="2 3">
    <name type="scientific">Mucilaginibacter glaciei</name>
    <dbReference type="NCBI Taxonomy" id="2772109"/>
    <lineage>
        <taxon>Bacteria</taxon>
        <taxon>Pseudomonadati</taxon>
        <taxon>Bacteroidota</taxon>
        <taxon>Sphingobacteriia</taxon>
        <taxon>Sphingobacteriales</taxon>
        <taxon>Sphingobacteriaceae</taxon>
        <taxon>Mucilaginibacter</taxon>
    </lineage>
</organism>
<dbReference type="EMBL" id="JACWMX010000007">
    <property type="protein sequence ID" value="MBD1394842.1"/>
    <property type="molecule type" value="Genomic_DNA"/>
</dbReference>
<evidence type="ECO:0000256" key="1">
    <source>
        <dbReference type="SAM" id="SignalP"/>
    </source>
</evidence>
<dbReference type="RefSeq" id="WP_191164846.1">
    <property type="nucleotide sequence ID" value="NZ_JACWMX010000007.1"/>
</dbReference>
<name>A0A926S3E2_9SPHI</name>
<proteinExistence type="predicted"/>
<protein>
    <recommendedName>
        <fullName evidence="4">Peptidase S74 domain-containing protein</fullName>
    </recommendedName>
</protein>
<feature type="chain" id="PRO_5037111949" description="Peptidase S74 domain-containing protein" evidence="1">
    <location>
        <begin position="26"/>
        <end position="721"/>
    </location>
</feature>
<comment type="caution">
    <text evidence="2">The sequence shown here is derived from an EMBL/GenBank/DDBJ whole genome shotgun (WGS) entry which is preliminary data.</text>
</comment>
<accession>A0A926S3E2</accession>
<keyword evidence="1" id="KW-0732">Signal</keyword>
<reference evidence="2" key="1">
    <citation type="submission" date="2020-09" db="EMBL/GenBank/DDBJ databases">
        <title>Novel species of Mucilaginibacter isolated from a glacier on the Tibetan Plateau.</title>
        <authorList>
            <person name="Liu Q."/>
            <person name="Xin Y.-H."/>
        </authorList>
    </citation>
    <scope>NUCLEOTIDE SEQUENCE</scope>
    <source>
        <strain evidence="2">ZB1P21</strain>
    </source>
</reference>
<sequence length="721" mass="76016">MKKLLFTAGLFLLIPSLLMAQFSNAGGSTTTLDQVGIGTTSPINKLHVYSTSFYDGISVDGTNNPALLLRNAGTIVGQFPGLVSTAGIYFGGSAVNDIVFRSSSGKMLFGFNGSYPTMAIANGKVGIGNLNSPDFINPVYPLNVNTGVGSGFGYLAAMFSSNSAEFGIGINNYGQDGRNWRFLAAASGSSVGAGNFGIADATAGFTRMVINPAGNIGIGTVSPADRLDIQGGNMSVYSGGGTNLKIGSNATGKTYMLINTTADANGAGSIQSVGNSNNSYGSLLLDPNGGNVGVGISAPISKLHVTGNGNSLDDYNPLSGQSLTVQANTGGRSLNVGAQLEFAIPANTDGTNFYGQGRIMTVAGNTVNNDATGKMILGTKRYFDKSGAGSQWFYGNDLTIDGSGKIGIGVLSPTALMHVRQNNSADGFYAMQRWDGTNSAYNLLLSQTISSGATSWNLSPTNNGQISSGLTFKNGSVGVGDTDPTGTLSVANTLNMITKNAINPVLTMTGQTKSYLHAAMASQNGYVRSAYSSNIHWVDADNLWHIEGGQYSDFSMMDHENSGDIAFYNRITTGNSYNITHADLQPFRRLTIKNNGNVGIGTPNTDAKLTVNGNIHTTEVRVDLNVPAPDYVFEEKYKLNTLKDVEAFISKMHHLPEVPSAKEMSQNGINLGEMNTLLLKKIEELTLYLIEKDKQLDAEAALNKKQQKDIDLLKAKLGISL</sequence>
<gene>
    <name evidence="2" type="ORF">IDJ76_17180</name>
</gene>